<gene>
    <name evidence="5" type="ORF">JOF45_001343</name>
</gene>
<comment type="caution">
    <text evidence="5">The sequence shown here is derived from an EMBL/GenBank/DDBJ whole genome shotgun (WGS) entry which is preliminary data.</text>
</comment>
<dbReference type="SUPFAM" id="SSF55729">
    <property type="entry name" value="Acyl-CoA N-acyltransferases (Nat)"/>
    <property type="match status" value="1"/>
</dbReference>
<protein>
    <submittedName>
        <fullName evidence="5">Ribosomal-protein-alanine N-acetyltransferase</fullName>
        <ecNumber evidence="5">2.3.1.267</ecNumber>
    </submittedName>
</protein>
<dbReference type="InterPro" id="IPR051531">
    <property type="entry name" value="N-acetyltransferase"/>
</dbReference>
<dbReference type="PANTHER" id="PTHR43792:SF8">
    <property type="entry name" value="[RIBOSOMAL PROTEIN US5]-ALANINE N-ACETYLTRANSFERASE"/>
    <property type="match status" value="1"/>
</dbReference>
<dbReference type="Gene3D" id="3.40.630.30">
    <property type="match status" value="1"/>
</dbReference>
<reference evidence="5 6" key="1">
    <citation type="submission" date="2021-03" db="EMBL/GenBank/DDBJ databases">
        <title>Sequencing the genomes of 1000 actinobacteria strains.</title>
        <authorList>
            <person name="Klenk H.-P."/>
        </authorList>
    </citation>
    <scope>NUCLEOTIDE SEQUENCE [LARGE SCALE GENOMIC DNA]</scope>
    <source>
        <strain evidence="5 6">DSM 12544</strain>
    </source>
</reference>
<feature type="domain" description="N-acetyltransferase" evidence="4">
    <location>
        <begin position="5"/>
        <end position="164"/>
    </location>
</feature>
<evidence type="ECO:0000313" key="6">
    <source>
        <dbReference type="Proteomes" id="UP001519331"/>
    </source>
</evidence>
<keyword evidence="2 5" id="KW-0012">Acyltransferase</keyword>
<keyword evidence="1 5" id="KW-0808">Transferase</keyword>
<evidence type="ECO:0000256" key="3">
    <source>
        <dbReference type="ARBA" id="ARBA00038502"/>
    </source>
</evidence>
<dbReference type="PROSITE" id="PS51186">
    <property type="entry name" value="GNAT"/>
    <property type="match status" value="1"/>
</dbReference>
<dbReference type="Proteomes" id="UP001519331">
    <property type="component" value="Unassembled WGS sequence"/>
</dbReference>
<dbReference type="Pfam" id="PF13302">
    <property type="entry name" value="Acetyltransf_3"/>
    <property type="match status" value="1"/>
</dbReference>
<proteinExistence type="inferred from homology"/>
<dbReference type="PANTHER" id="PTHR43792">
    <property type="entry name" value="GNAT FAMILY, PUTATIVE (AFU_ORTHOLOGUE AFUA_3G00765)-RELATED-RELATED"/>
    <property type="match status" value="1"/>
</dbReference>
<dbReference type="EMBL" id="JAGINX010000001">
    <property type="protein sequence ID" value="MBP2318324.1"/>
    <property type="molecule type" value="Genomic_DNA"/>
</dbReference>
<accession>A0ABS4T2T4</accession>
<sequence length="164" mass="18168">MPQAARLLELSDVEELTELLRVNRNFLAPWSPAWDDEFFTGERQRELAQDALGLHQAGSMVPWVICDERGRIAGRLNLNGIVRGALQSAAVGYWVGEQFNGQGLAGCAVAEAVVYSRDVLGLHRLQAETLVHNIASQRVLETNGFSRYGMAPEYLKIDGAWQDT</sequence>
<dbReference type="EC" id="2.3.1.267" evidence="5"/>
<dbReference type="InterPro" id="IPR000182">
    <property type="entry name" value="GNAT_dom"/>
</dbReference>
<evidence type="ECO:0000256" key="1">
    <source>
        <dbReference type="ARBA" id="ARBA00022679"/>
    </source>
</evidence>
<evidence type="ECO:0000256" key="2">
    <source>
        <dbReference type="ARBA" id="ARBA00023315"/>
    </source>
</evidence>
<evidence type="ECO:0000259" key="4">
    <source>
        <dbReference type="PROSITE" id="PS51186"/>
    </source>
</evidence>
<keyword evidence="6" id="KW-1185">Reference proteome</keyword>
<comment type="similarity">
    <text evidence="3">Belongs to the acetyltransferase family. RimJ subfamily.</text>
</comment>
<organism evidence="5 6">
    <name type="scientific">Nesterenkonia lacusekhoensis</name>
    <dbReference type="NCBI Taxonomy" id="150832"/>
    <lineage>
        <taxon>Bacteria</taxon>
        <taxon>Bacillati</taxon>
        <taxon>Actinomycetota</taxon>
        <taxon>Actinomycetes</taxon>
        <taxon>Micrococcales</taxon>
        <taxon>Micrococcaceae</taxon>
        <taxon>Nesterenkonia</taxon>
    </lineage>
</organism>
<name>A0ABS4T2T4_9MICC</name>
<evidence type="ECO:0000313" key="5">
    <source>
        <dbReference type="EMBL" id="MBP2318324.1"/>
    </source>
</evidence>
<dbReference type="GO" id="GO:0008999">
    <property type="term" value="F:protein-N-terminal-alanine acetyltransferase activity"/>
    <property type="evidence" value="ECO:0007669"/>
    <property type="project" value="UniProtKB-EC"/>
</dbReference>
<dbReference type="InterPro" id="IPR016181">
    <property type="entry name" value="Acyl_CoA_acyltransferase"/>
</dbReference>
<dbReference type="RefSeq" id="WP_210048676.1">
    <property type="nucleotide sequence ID" value="NZ_JAGINX010000001.1"/>
</dbReference>